<reference evidence="2" key="1">
    <citation type="journal article" date="2023" name="IScience">
        <title>Live-bearing cockroach genome reveals convergent evolutionary mechanisms linked to viviparity in insects and beyond.</title>
        <authorList>
            <person name="Fouks B."/>
            <person name="Harrison M.C."/>
            <person name="Mikhailova A.A."/>
            <person name="Marchal E."/>
            <person name="English S."/>
            <person name="Carruthers M."/>
            <person name="Jennings E.C."/>
            <person name="Chiamaka E.L."/>
            <person name="Frigard R.A."/>
            <person name="Pippel M."/>
            <person name="Attardo G.M."/>
            <person name="Benoit J.B."/>
            <person name="Bornberg-Bauer E."/>
            <person name="Tobe S.S."/>
        </authorList>
    </citation>
    <scope>NUCLEOTIDE SEQUENCE</scope>
    <source>
        <strain evidence="2">Stay&amp;Tobe</strain>
    </source>
</reference>
<dbReference type="PANTHER" id="PTHR14663">
    <property type="entry name" value="METHYLTRANSFERASE NSUN7-RELATED"/>
    <property type="match status" value="1"/>
</dbReference>
<proteinExistence type="predicted"/>
<protein>
    <recommendedName>
        <fullName evidence="4">Methyltransferase NSUN7</fullName>
    </recommendedName>
</protein>
<dbReference type="PANTHER" id="PTHR14663:SF2">
    <property type="entry name" value="METHYLTRANSFERASE NSUN7-RELATED"/>
    <property type="match status" value="1"/>
</dbReference>
<sequence length="683" mass="76961">KSVLNQALVDAYFFHPLSKAFRYVCGKQFQNQPNLIWLLFYDLYKRRFLPRDHHEEHERIKLFERSGLLEADNLLWNMRVKLAASVARLRIKNNALQLSQLLPLHLRDERVIALDEAPVTGWINTFLIEVEEVKCTVEKAGLSTPKSDKKIDVYNYEFDTLCPKFIKFHSSQRSDLAQSTLVKRHHIILQDRAFCLGPSIMCNILQDLDLSGKVVQTHINSPRTMAYLANILLDNDKIESLVAFGAGGRKEEYEEYLRQLGITNTQVYAERFVDISSESAILENVVAVLATPPNTYSGVIDPVDLVCSRGGDLSMLEVLTATEIGGGSRERVNSIMEEQRQTLRMSMSRPQIQIVLYETHSIVSAENSEMVSRLVNEMNYNAKEKHAEEQGKSLPSPSYMSSPKREGAEFSPSGGSDSRITPTSNIISVDIVEKDAKDLDKVNDLDIVVPPCDLFELSALPENIPETGIAATIEKEGCYLAYLRRKEIVRLNAKYMINIAESRGLFGGETGSGKEGKKTAGRQHRKKPELQRSESGSPIPVRPKSRRFKFEVDRIAAPTHASILRRSTACSGSSQDSSSLHSVIPCVRHQTHLQQEGNVTVRINPKVAAQVRRQDARRWWAETAQHLLSFGFNVDRKDSLDESEKPSLKLTRSRPNGKVPFPVTVTSLKFDTTQSVLQEFSVH</sequence>
<dbReference type="Gene3D" id="3.40.50.150">
    <property type="entry name" value="Vaccinia Virus protein VP39"/>
    <property type="match status" value="1"/>
</dbReference>
<gene>
    <name evidence="2" type="ORF">L9F63_023536</name>
</gene>
<feature type="region of interest" description="Disordered" evidence="1">
    <location>
        <begin position="384"/>
        <end position="422"/>
    </location>
</feature>
<evidence type="ECO:0000256" key="1">
    <source>
        <dbReference type="SAM" id="MobiDB-lite"/>
    </source>
</evidence>
<reference evidence="2" key="2">
    <citation type="submission" date="2023-05" db="EMBL/GenBank/DDBJ databases">
        <authorList>
            <person name="Fouks B."/>
        </authorList>
    </citation>
    <scope>NUCLEOTIDE SEQUENCE</scope>
    <source>
        <strain evidence="2">Stay&amp;Tobe</strain>
        <tissue evidence="2">Testes</tissue>
    </source>
</reference>
<feature type="region of interest" description="Disordered" evidence="1">
    <location>
        <begin position="506"/>
        <end position="543"/>
    </location>
</feature>
<dbReference type="Proteomes" id="UP001233999">
    <property type="component" value="Unassembled WGS sequence"/>
</dbReference>
<evidence type="ECO:0000313" key="2">
    <source>
        <dbReference type="EMBL" id="KAJ9581286.1"/>
    </source>
</evidence>
<dbReference type="InterPro" id="IPR029063">
    <property type="entry name" value="SAM-dependent_MTases_sf"/>
</dbReference>
<dbReference type="InterPro" id="IPR042620">
    <property type="entry name" value="NSUN7"/>
</dbReference>
<feature type="compositionally biased region" description="Polar residues" evidence="1">
    <location>
        <begin position="413"/>
        <end position="422"/>
    </location>
</feature>
<keyword evidence="3" id="KW-1185">Reference proteome</keyword>
<dbReference type="AlphaFoldDB" id="A0AAD7ZIX9"/>
<evidence type="ECO:0000313" key="3">
    <source>
        <dbReference type="Proteomes" id="UP001233999"/>
    </source>
</evidence>
<name>A0AAD7ZIX9_DIPPU</name>
<dbReference type="EMBL" id="JASPKZ010007959">
    <property type="protein sequence ID" value="KAJ9581286.1"/>
    <property type="molecule type" value="Genomic_DNA"/>
</dbReference>
<feature type="non-terminal residue" evidence="2">
    <location>
        <position position="1"/>
    </location>
</feature>
<accession>A0AAD7ZIX9</accession>
<organism evidence="2 3">
    <name type="scientific">Diploptera punctata</name>
    <name type="common">Pacific beetle cockroach</name>
    <dbReference type="NCBI Taxonomy" id="6984"/>
    <lineage>
        <taxon>Eukaryota</taxon>
        <taxon>Metazoa</taxon>
        <taxon>Ecdysozoa</taxon>
        <taxon>Arthropoda</taxon>
        <taxon>Hexapoda</taxon>
        <taxon>Insecta</taxon>
        <taxon>Pterygota</taxon>
        <taxon>Neoptera</taxon>
        <taxon>Polyneoptera</taxon>
        <taxon>Dictyoptera</taxon>
        <taxon>Blattodea</taxon>
        <taxon>Blaberoidea</taxon>
        <taxon>Blaberidae</taxon>
        <taxon>Diplopterinae</taxon>
        <taxon>Diploptera</taxon>
    </lineage>
</organism>
<evidence type="ECO:0008006" key="4">
    <source>
        <dbReference type="Google" id="ProtNLM"/>
    </source>
</evidence>
<comment type="caution">
    <text evidence="2">The sequence shown here is derived from an EMBL/GenBank/DDBJ whole genome shotgun (WGS) entry which is preliminary data.</text>
</comment>